<feature type="region of interest" description="Disordered" evidence="4">
    <location>
        <begin position="856"/>
        <end position="892"/>
    </location>
</feature>
<feature type="transmembrane region" description="Helical" evidence="5">
    <location>
        <begin position="284"/>
        <end position="304"/>
    </location>
</feature>
<dbReference type="Gene3D" id="1.10.238.10">
    <property type="entry name" value="EF-hand"/>
    <property type="match status" value="1"/>
</dbReference>
<sequence>MNKEEAVLQEILVTGAKQEDEEKRRQESAEAEEAAAKPASDTSGAPEVVKPPLLPLVAKKAAKGSIGGEGMVEMMLASGQGRPGRPPLLQTVSSRTGRRPPDGAVVENRLPAGDLHVPPLVSHRSNASQQRQEDGSGPPAPSEFQFDDLEEEERKDKKRFYHHYSFWGWALPMTVSLCLLTAGIVLYILARHQKVIRGFELWRWCIFFSAFPPIWFAGDLFVRLLVSLVESQFLRTRNVMYYMVAMRKPLANLLRAALLVPLFVVIFHTKAHVNSTVHTVYDNVLKFIACLVLFTLANVLKTLIAKKMAFHFHKATHFQKMQEAIRKEYYLLALSEPRTHNGLCSSQPTDGTEGDAHKDNPVKARTLVAKLGATVGLPNFMADTKRAASMPAPETHHEEMDPEAKPQAADEKSPSQLPSRHVSVSFRDSSIEEGTPLRRAGRGSADVFGMGSPKSEGRRSGVNTPRTSVTNTSEARKRRSGAVSPVLMRSRHVQRLHKDTISLQVEATGKAAPAGRAANDAMIAKITQVEKHIRKNQLAINFTDQLGQAKNSNSEREAKKLAFYLYWNIKPYFNRNHIVVEDLEDFLPPKDAEEAFAMLDDNDDGKVSLSELREAVKKIYRERANLAVQLKDTKTVVGRLEYVVGLVLHIIFVFFYLSIFNVNIQRTWVMLSSVVLAFAFVFGNSIRTLYEAVIYLFIVHPFDVGDSVTIDAETYKVEEISLTTIVLKRGDGGRVWYPIAKMSGGLLLNLSRSDNKWDKFKFLVDLATPVSVLEELVRVFEAHHEECPTEFTGSKSVNFALEDKEHMKVAIVVGFEYSHNGVDGGRTGKARTKLLVAIVERLKALGIQYTQNPTLPYDKSPAGLAEERRERAEQYERALPAAARQSELVQRR</sequence>
<dbReference type="EMBL" id="JALJOR010000007">
    <property type="protein sequence ID" value="KAK9814748.1"/>
    <property type="molecule type" value="Genomic_DNA"/>
</dbReference>
<feature type="domain" description="EF-hand" evidence="6">
    <location>
        <begin position="587"/>
        <end position="622"/>
    </location>
</feature>
<feature type="transmembrane region" description="Helical" evidence="5">
    <location>
        <begin position="250"/>
        <end position="269"/>
    </location>
</feature>
<feature type="region of interest" description="Disordered" evidence="4">
    <location>
        <begin position="387"/>
        <end position="484"/>
    </location>
</feature>
<feature type="transmembrane region" description="Helical" evidence="5">
    <location>
        <begin position="164"/>
        <end position="189"/>
    </location>
</feature>
<feature type="compositionally biased region" description="Basic and acidic residues" evidence="4">
    <location>
        <begin position="394"/>
        <end position="413"/>
    </location>
</feature>
<accession>A0AAW1Q2L7</accession>
<keyword evidence="5" id="KW-0812">Transmembrane</keyword>
<dbReference type="InterPro" id="IPR006685">
    <property type="entry name" value="MscS_channel_2nd"/>
</dbReference>
<evidence type="ECO:0000313" key="7">
    <source>
        <dbReference type="EMBL" id="KAK9814748.1"/>
    </source>
</evidence>
<dbReference type="GO" id="GO:0008381">
    <property type="term" value="F:mechanosensitive monoatomic ion channel activity"/>
    <property type="evidence" value="ECO:0007669"/>
    <property type="project" value="TreeGrafter"/>
</dbReference>
<dbReference type="InterPro" id="IPR011992">
    <property type="entry name" value="EF-hand-dom_pair"/>
</dbReference>
<dbReference type="SMART" id="SM00054">
    <property type="entry name" value="EFh"/>
    <property type="match status" value="1"/>
</dbReference>
<protein>
    <recommendedName>
        <fullName evidence="6">EF-hand domain-containing protein</fullName>
    </recommendedName>
</protein>
<proteinExistence type="inferred from homology"/>
<feature type="region of interest" description="Disordered" evidence="4">
    <location>
        <begin position="77"/>
        <end position="146"/>
    </location>
</feature>
<organism evidence="7 8">
    <name type="scientific">[Myrmecia] bisecta</name>
    <dbReference type="NCBI Taxonomy" id="41462"/>
    <lineage>
        <taxon>Eukaryota</taxon>
        <taxon>Viridiplantae</taxon>
        <taxon>Chlorophyta</taxon>
        <taxon>core chlorophytes</taxon>
        <taxon>Trebouxiophyceae</taxon>
        <taxon>Trebouxiales</taxon>
        <taxon>Trebouxiaceae</taxon>
        <taxon>Myrmecia</taxon>
    </lineage>
</organism>
<dbReference type="GO" id="GO:0005509">
    <property type="term" value="F:calcium ion binding"/>
    <property type="evidence" value="ECO:0007669"/>
    <property type="project" value="InterPro"/>
</dbReference>
<evidence type="ECO:0000256" key="3">
    <source>
        <dbReference type="ARBA" id="ARBA00022837"/>
    </source>
</evidence>
<keyword evidence="5" id="KW-1133">Transmembrane helix</keyword>
<dbReference type="Proteomes" id="UP001489004">
    <property type="component" value="Unassembled WGS sequence"/>
</dbReference>
<feature type="transmembrane region" description="Helical" evidence="5">
    <location>
        <begin position="640"/>
        <end position="662"/>
    </location>
</feature>
<dbReference type="InterPro" id="IPR018247">
    <property type="entry name" value="EF_Hand_1_Ca_BS"/>
</dbReference>
<evidence type="ECO:0000256" key="5">
    <source>
        <dbReference type="SAM" id="Phobius"/>
    </source>
</evidence>
<name>A0AAW1Q2L7_9CHLO</name>
<comment type="similarity">
    <text evidence="2">Belongs to the MscS (TC 1.A.23) family.</text>
</comment>
<evidence type="ECO:0000256" key="1">
    <source>
        <dbReference type="ARBA" id="ARBA00004141"/>
    </source>
</evidence>
<feature type="transmembrane region" description="Helical" evidence="5">
    <location>
        <begin position="668"/>
        <end position="686"/>
    </location>
</feature>
<feature type="region of interest" description="Disordered" evidence="4">
    <location>
        <begin position="1"/>
        <end position="52"/>
    </location>
</feature>
<dbReference type="InterPro" id="IPR010920">
    <property type="entry name" value="LSM_dom_sf"/>
</dbReference>
<evidence type="ECO:0000256" key="4">
    <source>
        <dbReference type="SAM" id="MobiDB-lite"/>
    </source>
</evidence>
<evidence type="ECO:0000256" key="2">
    <source>
        <dbReference type="ARBA" id="ARBA00008017"/>
    </source>
</evidence>
<dbReference type="GO" id="GO:0005886">
    <property type="term" value="C:plasma membrane"/>
    <property type="evidence" value="ECO:0007669"/>
    <property type="project" value="TreeGrafter"/>
</dbReference>
<keyword evidence="3" id="KW-0106">Calcium</keyword>
<dbReference type="SUPFAM" id="SSF47473">
    <property type="entry name" value="EF-hand"/>
    <property type="match status" value="1"/>
</dbReference>
<dbReference type="PANTHER" id="PTHR31618:SF1">
    <property type="entry name" value="EF-HAND DOMAIN-CONTAINING PROTEIN"/>
    <property type="match status" value="1"/>
</dbReference>
<feature type="compositionally biased region" description="Basic and acidic residues" evidence="4">
    <location>
        <begin position="865"/>
        <end position="876"/>
    </location>
</feature>
<dbReference type="InterPro" id="IPR002048">
    <property type="entry name" value="EF_hand_dom"/>
</dbReference>
<dbReference type="InterPro" id="IPR016688">
    <property type="entry name" value="MscS-like_plants/fungi"/>
</dbReference>
<dbReference type="PROSITE" id="PS00018">
    <property type="entry name" value="EF_HAND_1"/>
    <property type="match status" value="1"/>
</dbReference>
<gene>
    <name evidence="7" type="ORF">WJX72_010797</name>
</gene>
<feature type="compositionally biased region" description="Polar residues" evidence="4">
    <location>
        <begin position="461"/>
        <end position="473"/>
    </location>
</feature>
<keyword evidence="5" id="KW-0472">Membrane</keyword>
<dbReference type="SUPFAM" id="SSF50182">
    <property type="entry name" value="Sm-like ribonucleoproteins"/>
    <property type="match status" value="1"/>
</dbReference>
<feature type="transmembrane region" description="Helical" evidence="5">
    <location>
        <begin position="201"/>
        <end position="229"/>
    </location>
</feature>
<evidence type="ECO:0000259" key="6">
    <source>
        <dbReference type="PROSITE" id="PS50222"/>
    </source>
</evidence>
<evidence type="ECO:0000313" key="8">
    <source>
        <dbReference type="Proteomes" id="UP001489004"/>
    </source>
</evidence>
<keyword evidence="8" id="KW-1185">Reference proteome</keyword>
<dbReference type="Pfam" id="PF00924">
    <property type="entry name" value="MS_channel_2nd"/>
    <property type="match status" value="1"/>
</dbReference>
<dbReference type="AlphaFoldDB" id="A0AAW1Q2L7"/>
<dbReference type="GO" id="GO:0006820">
    <property type="term" value="P:monoatomic anion transport"/>
    <property type="evidence" value="ECO:0007669"/>
    <property type="project" value="TreeGrafter"/>
</dbReference>
<dbReference type="PROSITE" id="PS50222">
    <property type="entry name" value="EF_HAND_2"/>
    <property type="match status" value="1"/>
</dbReference>
<comment type="caution">
    <text evidence="7">The sequence shown here is derived from an EMBL/GenBank/DDBJ whole genome shotgun (WGS) entry which is preliminary data.</text>
</comment>
<comment type="subcellular location">
    <subcellularLocation>
        <location evidence="1">Membrane</location>
        <topology evidence="1">Multi-pass membrane protein</topology>
    </subcellularLocation>
</comment>
<feature type="compositionally biased region" description="Basic and acidic residues" evidence="4">
    <location>
        <begin position="17"/>
        <end position="28"/>
    </location>
</feature>
<reference evidence="7 8" key="1">
    <citation type="journal article" date="2024" name="Nat. Commun.">
        <title>Phylogenomics reveals the evolutionary origins of lichenization in chlorophyte algae.</title>
        <authorList>
            <person name="Puginier C."/>
            <person name="Libourel C."/>
            <person name="Otte J."/>
            <person name="Skaloud P."/>
            <person name="Haon M."/>
            <person name="Grisel S."/>
            <person name="Petersen M."/>
            <person name="Berrin J.G."/>
            <person name="Delaux P.M."/>
            <person name="Dal Grande F."/>
            <person name="Keller J."/>
        </authorList>
    </citation>
    <scope>NUCLEOTIDE SEQUENCE [LARGE SCALE GENOMIC DNA]</scope>
    <source>
        <strain evidence="7 8">SAG 2043</strain>
    </source>
</reference>
<dbReference type="PANTHER" id="PTHR31618">
    <property type="entry name" value="MECHANOSENSITIVE ION CHANNEL PROTEIN 5"/>
    <property type="match status" value="1"/>
</dbReference>